<evidence type="ECO:0000313" key="6">
    <source>
        <dbReference type="Proteomes" id="UP001175271"/>
    </source>
</evidence>
<dbReference type="PRINTS" id="PR00722">
    <property type="entry name" value="CHYMOTRYPSIN"/>
</dbReference>
<dbReference type="InterPro" id="IPR051333">
    <property type="entry name" value="CLIP_Serine_Protease"/>
</dbReference>
<feature type="domain" description="Peptidase S1" evidence="4">
    <location>
        <begin position="45"/>
        <end position="289"/>
    </location>
</feature>
<keyword evidence="2" id="KW-0378">Hydrolase</keyword>
<dbReference type="InterPro" id="IPR009003">
    <property type="entry name" value="Peptidase_S1_PA"/>
</dbReference>
<proteinExistence type="predicted"/>
<dbReference type="Pfam" id="PF00089">
    <property type="entry name" value="Trypsin"/>
    <property type="match status" value="1"/>
</dbReference>
<keyword evidence="2" id="KW-0645">Protease</keyword>
<evidence type="ECO:0000256" key="1">
    <source>
        <dbReference type="ARBA" id="ARBA00023157"/>
    </source>
</evidence>
<dbReference type="GO" id="GO:0006508">
    <property type="term" value="P:proteolysis"/>
    <property type="evidence" value="ECO:0007669"/>
    <property type="project" value="UniProtKB-KW"/>
</dbReference>
<comment type="caution">
    <text evidence="5">The sequence shown here is derived from an EMBL/GenBank/DDBJ whole genome shotgun (WGS) entry which is preliminary data.</text>
</comment>
<keyword evidence="1" id="KW-1015">Disulfide bond</keyword>
<keyword evidence="2" id="KW-0720">Serine protease</keyword>
<dbReference type="AlphaFoldDB" id="A0AA39I089"/>
<evidence type="ECO:0000256" key="3">
    <source>
        <dbReference type="SAM" id="SignalP"/>
    </source>
</evidence>
<dbReference type="PROSITE" id="PS00134">
    <property type="entry name" value="TRYPSIN_HIS"/>
    <property type="match status" value="1"/>
</dbReference>
<sequence>MAPDAHHFLKMQAVLRFAAFFSVALAAPPILPAKERVEFSPSELVFGGRPIQPGVFPFFAYLRLVSRGDPTPIQCGGSLITPKLILTAAHCIKVGLLGQSTVVMGINSLSRDPKTTHGAQIRRVTGYTAHEHYNKGYQYRNDIAILELDEPFDITPTVQLIGIKANDSSFFTGSMTIMGFGAFQALGNNIQYSKNLLATDVPVVSLQSCIRRWGPVVWEKSVCTGGAGVGAGPGDSGGPLVKKHEDKYYQTALVSFGTSDAQQMRQQNVNPAVYTRASKYCDWLSENTRETFSCS</sequence>
<reference evidence="5" key="1">
    <citation type="submission" date="2023-06" db="EMBL/GenBank/DDBJ databases">
        <title>Genomic analysis of the entomopathogenic nematode Steinernema hermaphroditum.</title>
        <authorList>
            <person name="Schwarz E.M."/>
            <person name="Heppert J.K."/>
            <person name="Baniya A."/>
            <person name="Schwartz H.T."/>
            <person name="Tan C.-H."/>
            <person name="Antoshechkin I."/>
            <person name="Sternberg P.W."/>
            <person name="Goodrich-Blair H."/>
            <person name="Dillman A.R."/>
        </authorList>
    </citation>
    <scope>NUCLEOTIDE SEQUENCE</scope>
    <source>
        <strain evidence="5">PS9179</strain>
        <tissue evidence="5">Whole animal</tissue>
    </source>
</reference>
<dbReference type="InterPro" id="IPR018114">
    <property type="entry name" value="TRYPSIN_HIS"/>
</dbReference>
<evidence type="ECO:0000313" key="5">
    <source>
        <dbReference type="EMBL" id="KAK0414551.1"/>
    </source>
</evidence>
<keyword evidence="3" id="KW-0732">Signal</keyword>
<dbReference type="CDD" id="cd00190">
    <property type="entry name" value="Tryp_SPc"/>
    <property type="match status" value="1"/>
</dbReference>
<dbReference type="PANTHER" id="PTHR24260:SF136">
    <property type="entry name" value="GH08193P-RELATED"/>
    <property type="match status" value="1"/>
</dbReference>
<dbReference type="PROSITE" id="PS00135">
    <property type="entry name" value="TRYPSIN_SER"/>
    <property type="match status" value="1"/>
</dbReference>
<feature type="chain" id="PRO_5041226081" description="Peptidase S1 domain-containing protein" evidence="3">
    <location>
        <begin position="27"/>
        <end position="295"/>
    </location>
</feature>
<keyword evidence="6" id="KW-1185">Reference proteome</keyword>
<dbReference type="SUPFAM" id="SSF50494">
    <property type="entry name" value="Trypsin-like serine proteases"/>
    <property type="match status" value="1"/>
</dbReference>
<dbReference type="EMBL" id="JAUCMV010000002">
    <property type="protein sequence ID" value="KAK0414551.1"/>
    <property type="molecule type" value="Genomic_DNA"/>
</dbReference>
<feature type="signal peptide" evidence="3">
    <location>
        <begin position="1"/>
        <end position="26"/>
    </location>
</feature>
<dbReference type="InterPro" id="IPR001314">
    <property type="entry name" value="Peptidase_S1A"/>
</dbReference>
<dbReference type="PROSITE" id="PS50240">
    <property type="entry name" value="TRYPSIN_DOM"/>
    <property type="match status" value="1"/>
</dbReference>
<accession>A0AA39I089</accession>
<name>A0AA39I089_9BILA</name>
<protein>
    <recommendedName>
        <fullName evidence="4">Peptidase S1 domain-containing protein</fullName>
    </recommendedName>
</protein>
<evidence type="ECO:0000259" key="4">
    <source>
        <dbReference type="PROSITE" id="PS50240"/>
    </source>
</evidence>
<dbReference type="Gene3D" id="2.40.10.10">
    <property type="entry name" value="Trypsin-like serine proteases"/>
    <property type="match status" value="1"/>
</dbReference>
<dbReference type="PANTHER" id="PTHR24260">
    <property type="match status" value="1"/>
</dbReference>
<dbReference type="SMART" id="SM00020">
    <property type="entry name" value="Tryp_SPc"/>
    <property type="match status" value="1"/>
</dbReference>
<evidence type="ECO:0000256" key="2">
    <source>
        <dbReference type="RuleBase" id="RU363034"/>
    </source>
</evidence>
<dbReference type="InterPro" id="IPR043504">
    <property type="entry name" value="Peptidase_S1_PA_chymotrypsin"/>
</dbReference>
<dbReference type="InterPro" id="IPR001254">
    <property type="entry name" value="Trypsin_dom"/>
</dbReference>
<dbReference type="Proteomes" id="UP001175271">
    <property type="component" value="Unassembled WGS sequence"/>
</dbReference>
<dbReference type="InterPro" id="IPR033116">
    <property type="entry name" value="TRYPSIN_SER"/>
</dbReference>
<gene>
    <name evidence="5" type="ORF">QR680_011490</name>
</gene>
<dbReference type="FunFam" id="2.40.10.10:FF:000068">
    <property type="entry name" value="transmembrane protease serine 2"/>
    <property type="match status" value="1"/>
</dbReference>
<dbReference type="GO" id="GO:0004252">
    <property type="term" value="F:serine-type endopeptidase activity"/>
    <property type="evidence" value="ECO:0007669"/>
    <property type="project" value="InterPro"/>
</dbReference>
<organism evidence="5 6">
    <name type="scientific">Steinernema hermaphroditum</name>
    <dbReference type="NCBI Taxonomy" id="289476"/>
    <lineage>
        <taxon>Eukaryota</taxon>
        <taxon>Metazoa</taxon>
        <taxon>Ecdysozoa</taxon>
        <taxon>Nematoda</taxon>
        <taxon>Chromadorea</taxon>
        <taxon>Rhabditida</taxon>
        <taxon>Tylenchina</taxon>
        <taxon>Panagrolaimomorpha</taxon>
        <taxon>Strongyloidoidea</taxon>
        <taxon>Steinernematidae</taxon>
        <taxon>Steinernema</taxon>
    </lineage>
</organism>